<evidence type="ECO:0000256" key="8">
    <source>
        <dbReference type="ARBA" id="ARBA00023136"/>
    </source>
</evidence>
<dbReference type="Gene3D" id="3.40.50.12370">
    <property type="match status" value="1"/>
</dbReference>
<evidence type="ECO:0000313" key="15">
    <source>
        <dbReference type="Proteomes" id="UP001153555"/>
    </source>
</evidence>
<keyword evidence="15" id="KW-1185">Reference proteome</keyword>
<evidence type="ECO:0000256" key="6">
    <source>
        <dbReference type="ARBA" id="ARBA00022989"/>
    </source>
</evidence>
<evidence type="ECO:0000256" key="7">
    <source>
        <dbReference type="ARBA" id="ARBA00023065"/>
    </source>
</evidence>
<evidence type="ECO:0000256" key="5">
    <source>
        <dbReference type="ARBA" id="ARBA00022958"/>
    </source>
</evidence>
<feature type="domain" description="Cation/H(+) antiporter C-terminal" evidence="13">
    <location>
        <begin position="625"/>
        <end position="785"/>
    </location>
</feature>
<evidence type="ECO:0000256" key="10">
    <source>
        <dbReference type="SAM" id="Phobius"/>
    </source>
</evidence>
<keyword evidence="2" id="KW-0813">Transport</keyword>
<evidence type="ECO:0000256" key="3">
    <source>
        <dbReference type="ARBA" id="ARBA00022538"/>
    </source>
</evidence>
<dbReference type="PANTHER" id="PTHR32468:SF145">
    <property type="entry name" value="CATION_H(+) ANTIPORTER 28"/>
    <property type="match status" value="1"/>
</dbReference>
<feature type="transmembrane region" description="Helical" evidence="10">
    <location>
        <begin position="346"/>
        <end position="368"/>
    </location>
</feature>
<evidence type="ECO:0000256" key="9">
    <source>
        <dbReference type="ARBA" id="ARBA00038341"/>
    </source>
</evidence>
<dbReference type="GO" id="GO:0012505">
    <property type="term" value="C:endomembrane system"/>
    <property type="evidence" value="ECO:0007669"/>
    <property type="project" value="TreeGrafter"/>
</dbReference>
<evidence type="ECO:0000256" key="4">
    <source>
        <dbReference type="ARBA" id="ARBA00022692"/>
    </source>
</evidence>
<feature type="transmembrane region" description="Helical" evidence="10">
    <location>
        <begin position="404"/>
        <end position="426"/>
    </location>
</feature>
<comment type="similarity">
    <text evidence="9">Belongs to the monovalent cation:proton antiporter 2 (CPA2) transporter (TC 2.A.37) family. CHX (TC 2.A.37.4) subfamily.</text>
</comment>
<dbReference type="InterPro" id="IPR057290">
    <property type="entry name" value="CHX17_C"/>
</dbReference>
<dbReference type="EMBL" id="CACSLK010001140">
    <property type="protein sequence ID" value="CAA0807531.1"/>
    <property type="molecule type" value="Genomic_DNA"/>
</dbReference>
<dbReference type="InterPro" id="IPR050794">
    <property type="entry name" value="CPA2_transporter"/>
</dbReference>
<feature type="domain" description="Cation/H(+) antiporter central" evidence="12">
    <location>
        <begin position="485"/>
        <end position="616"/>
    </location>
</feature>
<keyword evidence="5" id="KW-0630">Potassium</keyword>
<evidence type="ECO:0000259" key="12">
    <source>
        <dbReference type="Pfam" id="PF23256"/>
    </source>
</evidence>
<evidence type="ECO:0000256" key="1">
    <source>
        <dbReference type="ARBA" id="ARBA00004141"/>
    </source>
</evidence>
<dbReference type="GO" id="GO:0006885">
    <property type="term" value="P:regulation of pH"/>
    <property type="evidence" value="ECO:0007669"/>
    <property type="project" value="TreeGrafter"/>
</dbReference>
<dbReference type="Pfam" id="PF23256">
    <property type="entry name" value="CHX17_2nd"/>
    <property type="match status" value="1"/>
</dbReference>
<feature type="transmembrane region" description="Helical" evidence="10">
    <location>
        <begin position="310"/>
        <end position="326"/>
    </location>
</feature>
<keyword evidence="3" id="KW-0633">Potassium transport</keyword>
<feature type="transmembrane region" description="Helical" evidence="10">
    <location>
        <begin position="260"/>
        <end position="280"/>
    </location>
</feature>
<comment type="subcellular location">
    <subcellularLocation>
        <location evidence="1">Membrane</location>
        <topology evidence="1">Multi-pass membrane protein</topology>
    </subcellularLocation>
</comment>
<dbReference type="OrthoDB" id="754456at2759"/>
<feature type="domain" description="Cation/H+ exchanger transmembrane" evidence="11">
    <location>
        <begin position="38"/>
        <end position="426"/>
    </location>
</feature>
<sequence>MMDIGNLRNMTNAALCTNGGMTYKLATIAVYMLGFFFIVFLCNFLHILLRPLAQPRIISECIVGLVLSNLPVIRKHTEGIESALQSIVEVAMVLHMFVVGLEVDPNIFLEIHLPEAKVAYSSVLSTFVPAAFITPLLGLPSPPTPPSPFNLCLSLLLSGTASPLLTRLVTDLKIGKSDIGRFVVSAGVHTDLVSTLLVCAGYVLFDVPKQEPPNFLPRKLTHVLVMLSILVIQTVLASKLTPIIMNWVNRENPDGKPIKCSHLILAVAYVGIVCSFSPIWAGYDKVLSAFLAGVFMPREGRIAKMMISKVNYFFTAIFYPLFFFWVGNVAQLGQFEVGSLRSWGQIFLLFLIGTAGKVVGSCMSGVMLGFHWQDSIASGLLLNIKGHFHVYLSIMAYSMKMTSLSTSIAMVFAIFLTIVYAPVVVAKIIQRARRRSPTQRMALQWLPPSADLRILLCLHGPQNVSSALNLMSISRGAADPGILVYLADMVELTDRIAATLSHSQSPDHSVRVGDPTVVSMREMITGGVNAYLRDEDGEGITVKRMLALSTINNMHQDISILAEDLIVSLLVLPFHKQQEPGGRLNLGHSGFRHVNRKVLRHAPCSVAILVDRGLGTTLISRSSVSLHAAVIFIGGKDDREALAYAGRLACHPGVKLTVIRFLLEAIGDTVSSIITIAKSNTSEHQEEMKVDDECFADFYDRHVAGGHVAYMEKYLVNSGQTFSTLRSLEGQYGLFIVGRGGRVNSVLTVGMNDWEECPELGPIGDILSASDFSLTASVLIIQQHSLKGELDGLQDEFSIM</sequence>
<dbReference type="Pfam" id="PF00999">
    <property type="entry name" value="Na_H_Exchanger"/>
    <property type="match status" value="1"/>
</dbReference>
<dbReference type="PANTHER" id="PTHR32468">
    <property type="entry name" value="CATION/H + ANTIPORTER"/>
    <property type="match status" value="1"/>
</dbReference>
<evidence type="ECO:0000256" key="2">
    <source>
        <dbReference type="ARBA" id="ARBA00022448"/>
    </source>
</evidence>
<dbReference type="Proteomes" id="UP001153555">
    <property type="component" value="Unassembled WGS sequence"/>
</dbReference>
<proteinExistence type="inferred from homology"/>
<evidence type="ECO:0000313" key="14">
    <source>
        <dbReference type="EMBL" id="CAA0807531.1"/>
    </source>
</evidence>
<dbReference type="GO" id="GO:1902600">
    <property type="term" value="P:proton transmembrane transport"/>
    <property type="evidence" value="ECO:0007669"/>
    <property type="project" value="InterPro"/>
</dbReference>
<feature type="transmembrane region" description="Helical" evidence="10">
    <location>
        <begin position="225"/>
        <end position="248"/>
    </location>
</feature>
<gene>
    <name evidence="14" type="ORF">SHERM_10249</name>
</gene>
<evidence type="ECO:0000259" key="13">
    <source>
        <dbReference type="Pfam" id="PF23259"/>
    </source>
</evidence>
<keyword evidence="6 10" id="KW-1133">Transmembrane helix</keyword>
<dbReference type="GO" id="GO:0016020">
    <property type="term" value="C:membrane"/>
    <property type="evidence" value="ECO:0007669"/>
    <property type="project" value="UniProtKB-SubCell"/>
</dbReference>
<dbReference type="Pfam" id="PF23259">
    <property type="entry name" value="CHX17_C"/>
    <property type="match status" value="1"/>
</dbReference>
<dbReference type="GO" id="GO:0015297">
    <property type="term" value="F:antiporter activity"/>
    <property type="evidence" value="ECO:0007669"/>
    <property type="project" value="InterPro"/>
</dbReference>
<name>A0A9N7MIP5_STRHE</name>
<dbReference type="InterPro" id="IPR006153">
    <property type="entry name" value="Cation/H_exchanger_TM"/>
</dbReference>
<keyword evidence="7" id="KW-0406">Ion transport</keyword>
<feature type="transmembrane region" description="Helical" evidence="10">
    <location>
        <begin position="28"/>
        <end position="49"/>
    </location>
</feature>
<dbReference type="InterPro" id="IPR057291">
    <property type="entry name" value="CHX17_2nd"/>
</dbReference>
<protein>
    <submittedName>
        <fullName evidence="14">Cation/H(+) antiporter 28</fullName>
    </submittedName>
</protein>
<feature type="transmembrane region" description="Helical" evidence="10">
    <location>
        <begin position="182"/>
        <end position="205"/>
    </location>
</feature>
<dbReference type="AlphaFoldDB" id="A0A9N7MIP5"/>
<dbReference type="GO" id="GO:0006813">
    <property type="term" value="P:potassium ion transport"/>
    <property type="evidence" value="ECO:0007669"/>
    <property type="project" value="UniProtKB-KW"/>
</dbReference>
<dbReference type="Gene3D" id="1.20.1530.20">
    <property type="match status" value="1"/>
</dbReference>
<accession>A0A9N7MIP5</accession>
<feature type="transmembrane region" description="Helical" evidence="10">
    <location>
        <begin position="380"/>
        <end position="398"/>
    </location>
</feature>
<comment type="caution">
    <text evidence="14">The sequence shown here is derived from an EMBL/GenBank/DDBJ whole genome shotgun (WGS) entry which is preliminary data.</text>
</comment>
<reference evidence="14" key="1">
    <citation type="submission" date="2019-12" db="EMBL/GenBank/DDBJ databases">
        <authorList>
            <person name="Scholes J."/>
        </authorList>
    </citation>
    <scope>NUCLEOTIDE SEQUENCE</scope>
</reference>
<keyword evidence="4 10" id="KW-0812">Transmembrane</keyword>
<organism evidence="14 15">
    <name type="scientific">Striga hermonthica</name>
    <name type="common">Purple witchweed</name>
    <name type="synonym">Buchnera hermonthica</name>
    <dbReference type="NCBI Taxonomy" id="68872"/>
    <lineage>
        <taxon>Eukaryota</taxon>
        <taxon>Viridiplantae</taxon>
        <taxon>Streptophyta</taxon>
        <taxon>Embryophyta</taxon>
        <taxon>Tracheophyta</taxon>
        <taxon>Spermatophyta</taxon>
        <taxon>Magnoliopsida</taxon>
        <taxon>eudicotyledons</taxon>
        <taxon>Gunneridae</taxon>
        <taxon>Pentapetalae</taxon>
        <taxon>asterids</taxon>
        <taxon>lamiids</taxon>
        <taxon>Lamiales</taxon>
        <taxon>Orobanchaceae</taxon>
        <taxon>Buchnereae</taxon>
        <taxon>Striga</taxon>
    </lineage>
</organism>
<evidence type="ECO:0000259" key="11">
    <source>
        <dbReference type="Pfam" id="PF00999"/>
    </source>
</evidence>
<keyword evidence="8 10" id="KW-0472">Membrane</keyword>
<dbReference type="InterPro" id="IPR038770">
    <property type="entry name" value="Na+/solute_symporter_sf"/>
</dbReference>